<evidence type="ECO:0000256" key="1">
    <source>
        <dbReference type="SAM" id="Phobius"/>
    </source>
</evidence>
<reference evidence="2 3" key="1">
    <citation type="submission" date="2012-09" db="EMBL/GenBank/DDBJ databases">
        <title>Genome Sequence of alkane-degrading Bacterium Alcanivorax sp. 6-D-6.</title>
        <authorList>
            <person name="Lai Q."/>
            <person name="Shao Z."/>
        </authorList>
    </citation>
    <scope>NUCLEOTIDE SEQUENCE [LARGE SCALE GENOMIC DNA]</scope>
    <source>
        <strain evidence="2 3">6-D-6</strain>
    </source>
</reference>
<keyword evidence="1" id="KW-0812">Transmembrane</keyword>
<proteinExistence type="predicted"/>
<keyword evidence="3" id="KW-1185">Reference proteome</keyword>
<keyword evidence="1" id="KW-0472">Membrane</keyword>
<evidence type="ECO:0000313" key="3">
    <source>
        <dbReference type="Proteomes" id="UP000771797"/>
    </source>
</evidence>
<gene>
    <name evidence="2" type="ORF">A6D6_01921</name>
</gene>
<name>A0ABQ6Y8R6_9GAMM</name>
<organism evidence="2 3">
    <name type="scientific">Alcanivorax xiamenensis</name>
    <dbReference type="NCBI Taxonomy" id="1177156"/>
    <lineage>
        <taxon>Bacteria</taxon>
        <taxon>Pseudomonadati</taxon>
        <taxon>Pseudomonadota</taxon>
        <taxon>Gammaproteobacteria</taxon>
        <taxon>Oceanospirillales</taxon>
        <taxon>Alcanivoracaceae</taxon>
        <taxon>Alcanivorax</taxon>
    </lineage>
</organism>
<comment type="caution">
    <text evidence="2">The sequence shown here is derived from an EMBL/GenBank/DDBJ whole genome shotgun (WGS) entry which is preliminary data.</text>
</comment>
<protein>
    <submittedName>
        <fullName evidence="2">Uncharacterized protein</fullName>
    </submittedName>
</protein>
<evidence type="ECO:0000313" key="2">
    <source>
        <dbReference type="EMBL" id="KAF0805865.1"/>
    </source>
</evidence>
<dbReference type="EMBL" id="AQPF01000012">
    <property type="protein sequence ID" value="KAF0805865.1"/>
    <property type="molecule type" value="Genomic_DNA"/>
</dbReference>
<keyword evidence="1" id="KW-1133">Transmembrane helix</keyword>
<accession>A0ABQ6Y8R6</accession>
<feature type="transmembrane region" description="Helical" evidence="1">
    <location>
        <begin position="109"/>
        <end position="129"/>
    </location>
</feature>
<sequence length="239" mass="27095">MALTERVVEEVVVESFPWDELLLVLGDISVGAIVSRLHLPDGRTILFTNDASKFKKLLNKIMPEITEQSSQFGEIVTEQHLSDRRFKQFQLKENPEGLSKRQRSSFKRYLVWGTIGSVAVILAVGALTMPDKGQFTDGEICRAGVSTIMGKPLSIVSVRWASDHYRLSYIRRVDNTRWNLRCEVRRGKVIWASETGPWRTRPGDAPVYWRVNESGNVLTIREVYDDGSVTSKTYAKGAF</sequence>
<dbReference type="Proteomes" id="UP000771797">
    <property type="component" value="Unassembled WGS sequence"/>
</dbReference>